<dbReference type="InterPro" id="IPR010730">
    <property type="entry name" value="HET"/>
</dbReference>
<dbReference type="RefSeq" id="XP_007835431.1">
    <property type="nucleotide sequence ID" value="XM_007837240.1"/>
</dbReference>
<evidence type="ECO:0000313" key="4">
    <source>
        <dbReference type="Proteomes" id="UP000030651"/>
    </source>
</evidence>
<keyword evidence="4" id="KW-1185">Reference proteome</keyword>
<keyword evidence="1" id="KW-0472">Membrane</keyword>
<evidence type="ECO:0000313" key="3">
    <source>
        <dbReference type="EMBL" id="ETS78806.1"/>
    </source>
</evidence>
<dbReference type="eggNOG" id="ENOG502SH6K">
    <property type="taxonomic scope" value="Eukaryota"/>
</dbReference>
<evidence type="ECO:0000256" key="1">
    <source>
        <dbReference type="SAM" id="Phobius"/>
    </source>
</evidence>
<name>W3X0X9_PESFW</name>
<reference evidence="4" key="1">
    <citation type="journal article" date="2015" name="BMC Genomics">
        <title>Genomic and transcriptomic analysis of the endophytic fungus Pestalotiopsis fici reveals its lifestyle and high potential for synthesis of natural products.</title>
        <authorList>
            <person name="Wang X."/>
            <person name="Zhang X."/>
            <person name="Liu L."/>
            <person name="Xiang M."/>
            <person name="Wang W."/>
            <person name="Sun X."/>
            <person name="Che Y."/>
            <person name="Guo L."/>
            <person name="Liu G."/>
            <person name="Guo L."/>
            <person name="Wang C."/>
            <person name="Yin W.B."/>
            <person name="Stadler M."/>
            <person name="Zhang X."/>
            <person name="Liu X."/>
        </authorList>
    </citation>
    <scope>NUCLEOTIDE SEQUENCE [LARGE SCALE GENOMIC DNA]</scope>
    <source>
        <strain evidence="4">W106-1 / CGMCC3.15140</strain>
    </source>
</reference>
<dbReference type="KEGG" id="pfy:PFICI_08659"/>
<dbReference type="Proteomes" id="UP000030651">
    <property type="component" value="Unassembled WGS sequence"/>
</dbReference>
<proteinExistence type="predicted"/>
<dbReference type="GeneID" id="19273672"/>
<dbReference type="OMA" id="NRAWVFQ"/>
<evidence type="ECO:0000259" key="2">
    <source>
        <dbReference type="Pfam" id="PF06985"/>
    </source>
</evidence>
<dbReference type="PANTHER" id="PTHR33112:SF16">
    <property type="entry name" value="HETEROKARYON INCOMPATIBILITY DOMAIN-CONTAINING PROTEIN"/>
    <property type="match status" value="1"/>
</dbReference>
<accession>W3X0X9</accession>
<organism evidence="3 4">
    <name type="scientific">Pestalotiopsis fici (strain W106-1 / CGMCC3.15140)</name>
    <dbReference type="NCBI Taxonomy" id="1229662"/>
    <lineage>
        <taxon>Eukaryota</taxon>
        <taxon>Fungi</taxon>
        <taxon>Dikarya</taxon>
        <taxon>Ascomycota</taxon>
        <taxon>Pezizomycotina</taxon>
        <taxon>Sordariomycetes</taxon>
        <taxon>Xylariomycetidae</taxon>
        <taxon>Amphisphaeriales</taxon>
        <taxon>Sporocadaceae</taxon>
        <taxon>Pestalotiopsis</taxon>
    </lineage>
</organism>
<feature type="transmembrane region" description="Helical" evidence="1">
    <location>
        <begin position="636"/>
        <end position="657"/>
    </location>
</feature>
<dbReference type="EMBL" id="KI912114">
    <property type="protein sequence ID" value="ETS78806.1"/>
    <property type="molecule type" value="Genomic_DNA"/>
</dbReference>
<dbReference type="AlphaFoldDB" id="W3X0X9"/>
<keyword evidence="1" id="KW-1133">Transmembrane helix</keyword>
<keyword evidence="1" id="KW-0812">Transmembrane</keyword>
<sequence>MSDERIELDKPSEQDLKPACSSLSLCSICRQIFANPYLPRGLSGEEFKHHTSHKDVVEAAEQRCYICRLLRDRLADPDLRVPLPTQSESATPLRFLYKLKKLAVNVTITFSCLCVGGSSTKLLDLMVQQTGKQLATDCSGHTTWSASIKERARQWVRDESAERTVLDPNRFPPKRLLHVRSLSEDEQYQVSLCEDNALPRGTQYLTLSHRWGQNKFLRLMESNIEKFKQCVPYQLLPKNFRDAIKITCDLGFNYLWIDSLCIIQDSKEDWFSQGLNMGQIYQNATCNISADVAHDSEAGLIRSRDIETFLPLQVDDVAWRDPAIKGDGLSRYVIAHEPWRVVSSAPLANRAWVFQERLLSPKIMHFTTRQVFFEAKTEEGFSEQWPNAVPNSWLGSPSVDTIVSLWRCMNGAMHTSEERWSTWTHLVETYSQMRLTYDTDRLAALSGIVKEVQRNTGDEYVAGLWKKDLLLQLLWHSKYLYSSNRTQQYTAPTWSWASTGTAVWHGLTPDRFYYGQKNRVQVLCKLVEAQTSPMMDQDNTGAIKAGFLRLQGSLREARLSQSDPKGKAKPYWTVGHSRKKIAFLPDVITPADLNKPQDNDHYKRCLKRVFRWSLDENKHIILQPTITVHPPTQSVFLLPILSTIGAGIFATMGLTLIPTDRVRGQFHRVGLFLTVHHSGVASILHHPCDIEESYYEKKNRGRYTISII</sequence>
<gene>
    <name evidence="3" type="ORF">PFICI_08659</name>
</gene>
<feature type="domain" description="Heterokaryon incompatibility" evidence="2">
    <location>
        <begin position="204"/>
        <end position="356"/>
    </location>
</feature>
<dbReference type="InParanoid" id="W3X0X9"/>
<dbReference type="Pfam" id="PF06985">
    <property type="entry name" value="HET"/>
    <property type="match status" value="1"/>
</dbReference>
<protein>
    <recommendedName>
        <fullName evidence="2">Heterokaryon incompatibility domain-containing protein</fullName>
    </recommendedName>
</protein>
<dbReference type="STRING" id="1229662.W3X0X9"/>
<dbReference type="OrthoDB" id="5362512at2759"/>
<dbReference type="HOGENOM" id="CLU_002639_3_0_1"/>
<dbReference type="PANTHER" id="PTHR33112">
    <property type="entry name" value="DOMAIN PROTEIN, PUTATIVE-RELATED"/>
    <property type="match status" value="1"/>
</dbReference>